<keyword evidence="2" id="KW-1185">Reference proteome</keyword>
<protein>
    <submittedName>
        <fullName evidence="1">Uncharacterized protein</fullName>
    </submittedName>
</protein>
<accession>A0A543K7E3</accession>
<gene>
    <name evidence="1" type="ORF">FHX68_2808</name>
</gene>
<dbReference type="Proteomes" id="UP000319804">
    <property type="component" value="Unassembled WGS sequence"/>
</dbReference>
<organism evidence="1 2">
    <name type="scientific">Microbacterium lacticum</name>
    <dbReference type="NCBI Taxonomy" id="33885"/>
    <lineage>
        <taxon>Bacteria</taxon>
        <taxon>Bacillati</taxon>
        <taxon>Actinomycetota</taxon>
        <taxon>Actinomycetes</taxon>
        <taxon>Micrococcales</taxon>
        <taxon>Microbacteriaceae</taxon>
        <taxon>Microbacterium</taxon>
    </lineage>
</organism>
<sequence>MIDDPEAWDSALVSKKLGVVLGVTHTAVSARVRKLVESGTLTLLSRGRGVPGRVRFAKLPASVSSTLESNGVAVGLVDLLAGGSEAPSESNGSAADAARVLRAVTEPSVGYGAIGDAAWQYALLRALGSEDALPQGRRTRARRTLRDAGLDPDDVRAFADAARTLSEGEPARLRDEREAARVIEAAERAASAERSRAQKKLVHERVLPGLLAHVGAVPKTPTREWVGAMRDACAGVVADESKREVVAVLRGALRQKLLRAGWSTDEVTRGIAIILPKAA</sequence>
<proteinExistence type="predicted"/>
<reference evidence="1 2" key="1">
    <citation type="submission" date="2019-06" db="EMBL/GenBank/DDBJ databases">
        <title>Sequencing the genomes of 1000 actinobacteria strains.</title>
        <authorList>
            <person name="Klenk H.-P."/>
        </authorList>
    </citation>
    <scope>NUCLEOTIDE SEQUENCE [LARGE SCALE GENOMIC DNA]</scope>
    <source>
        <strain evidence="1 2">DSM 20427</strain>
    </source>
</reference>
<name>A0A543K7E3_9MICO</name>
<evidence type="ECO:0000313" key="1">
    <source>
        <dbReference type="EMBL" id="TQM90954.1"/>
    </source>
</evidence>
<evidence type="ECO:0000313" key="2">
    <source>
        <dbReference type="Proteomes" id="UP000319804"/>
    </source>
</evidence>
<dbReference type="AlphaFoldDB" id="A0A543K7E3"/>
<dbReference type="EMBL" id="VFPS01000006">
    <property type="protein sequence ID" value="TQM90954.1"/>
    <property type="molecule type" value="Genomic_DNA"/>
</dbReference>
<comment type="caution">
    <text evidence="1">The sequence shown here is derived from an EMBL/GenBank/DDBJ whole genome shotgun (WGS) entry which is preliminary data.</text>
</comment>